<evidence type="ECO:0000313" key="1">
    <source>
        <dbReference type="EMBL" id="GGF41665.1"/>
    </source>
</evidence>
<sequence>MRTRRVHDHVHDPEGTQGYVVLVDRLWPRGVRKEALRHDLWAKDVAPSTKLRTWFHGLTGQEQSERFDEFVRRYREELSAESADALGQLVEQLRGEQEVTLLFGVRDVEHNHAQILAEVLRRRLR</sequence>
<dbReference type="Proteomes" id="UP000605670">
    <property type="component" value="Unassembled WGS sequence"/>
</dbReference>
<dbReference type="PANTHER" id="PTHR36849">
    <property type="entry name" value="CYTOPLASMIC PROTEIN-RELATED"/>
    <property type="match status" value="1"/>
</dbReference>
<proteinExistence type="predicted"/>
<dbReference type="EMBL" id="BMEM01000001">
    <property type="protein sequence ID" value="GGF41665.1"/>
    <property type="molecule type" value="Genomic_DNA"/>
</dbReference>
<organism evidence="1 2">
    <name type="scientific">Ornithinimicrobium tianjinense</name>
    <dbReference type="NCBI Taxonomy" id="1195761"/>
    <lineage>
        <taxon>Bacteria</taxon>
        <taxon>Bacillati</taxon>
        <taxon>Actinomycetota</taxon>
        <taxon>Actinomycetes</taxon>
        <taxon>Micrococcales</taxon>
        <taxon>Ornithinimicrobiaceae</taxon>
        <taxon>Ornithinimicrobium</taxon>
    </lineage>
</organism>
<dbReference type="PANTHER" id="PTHR36849:SF1">
    <property type="entry name" value="CYTOPLASMIC PROTEIN"/>
    <property type="match status" value="1"/>
</dbReference>
<dbReference type="InterPro" id="IPR052552">
    <property type="entry name" value="YeaO-like"/>
</dbReference>
<protein>
    <submittedName>
        <fullName evidence="1">MarR family transcriptional regulator</fullName>
    </submittedName>
</protein>
<name>A0A917BGE3_9MICO</name>
<evidence type="ECO:0000313" key="2">
    <source>
        <dbReference type="Proteomes" id="UP000605670"/>
    </source>
</evidence>
<dbReference type="Pfam" id="PF22752">
    <property type="entry name" value="DUF488-N3i"/>
    <property type="match status" value="1"/>
</dbReference>
<dbReference type="AlphaFoldDB" id="A0A917BGE3"/>
<reference evidence="1" key="1">
    <citation type="journal article" date="2014" name="Int. J. Syst. Evol. Microbiol.">
        <title>Complete genome sequence of Corynebacterium casei LMG S-19264T (=DSM 44701T), isolated from a smear-ripened cheese.</title>
        <authorList>
            <consortium name="US DOE Joint Genome Institute (JGI-PGF)"/>
            <person name="Walter F."/>
            <person name="Albersmeier A."/>
            <person name="Kalinowski J."/>
            <person name="Ruckert C."/>
        </authorList>
    </citation>
    <scope>NUCLEOTIDE SEQUENCE</scope>
    <source>
        <strain evidence="1">CGMCC 1.12160</strain>
    </source>
</reference>
<comment type="caution">
    <text evidence="1">The sequence shown here is derived from an EMBL/GenBank/DDBJ whole genome shotgun (WGS) entry which is preliminary data.</text>
</comment>
<accession>A0A917BGE3</accession>
<reference evidence="1" key="2">
    <citation type="submission" date="2020-09" db="EMBL/GenBank/DDBJ databases">
        <authorList>
            <person name="Sun Q."/>
            <person name="Zhou Y."/>
        </authorList>
    </citation>
    <scope>NUCLEOTIDE SEQUENCE</scope>
    <source>
        <strain evidence="1">CGMCC 1.12160</strain>
    </source>
</reference>
<keyword evidence="2" id="KW-1185">Reference proteome</keyword>
<gene>
    <name evidence="1" type="ORF">GCM10011366_06710</name>
</gene>